<name>A0A2A5J8R4_RHOSG</name>
<dbReference type="CDD" id="cd02440">
    <property type="entry name" value="AdoMet_MTases"/>
    <property type="match status" value="1"/>
</dbReference>
<dbReference type="Proteomes" id="UP000230886">
    <property type="component" value="Unassembled WGS sequence"/>
</dbReference>
<feature type="domain" description="RlmG N-terminal" evidence="4">
    <location>
        <begin position="10"/>
        <end position="180"/>
    </location>
</feature>
<keyword evidence="1 5" id="KW-0489">Methyltransferase</keyword>
<sequence length="378" mass="39290">MSDTPELFDRLRRFPDVEAPNLFAVDAADRLILDEAADALAAAPAGTVVVIGDHYGALTAGVALVHGIAAVRVHQDPLTGELALANNARELGFSDAFTSHGLDEELLSGARVVLMQLPRSLAELAEIAQLIALHADPAVRVFAGGRDKHITPAMNKVLGESFSDVSASRGRQKSRVLKASEPKADVAITFPMTERLDEFDLDVVAHGAVFAGASLDIGTRLLLENLGKIAVDPLSDVIDLGCGSGILAAVIARKFPDVHVIATDQSSAAVASALATASANGVGDRVSGLRDDAVGSLPSASADLVLLNPPFHVGAAVHTGGALKMFEAAGRVLRPGGELWTVHNAHLGYREPLKAAVGPSEAMAKNAKFIVMKSVKPS</sequence>
<reference evidence="5 6" key="1">
    <citation type="submission" date="2017-07" db="EMBL/GenBank/DDBJ databases">
        <title>Draft sequence of Rhodococcus enclensis 23b-28.</title>
        <authorList>
            <person name="Besaury L."/>
            <person name="Sancelme M."/>
            <person name="Amato P."/>
            <person name="Lallement A."/>
            <person name="Delort A.-M."/>
        </authorList>
    </citation>
    <scope>NUCLEOTIDE SEQUENCE [LARGE SCALE GENOMIC DNA]</scope>
    <source>
        <strain evidence="5 6">23b-28</strain>
    </source>
</reference>
<dbReference type="SUPFAM" id="SSF53335">
    <property type="entry name" value="S-adenosyl-L-methionine-dependent methyltransferases"/>
    <property type="match status" value="1"/>
</dbReference>
<evidence type="ECO:0000313" key="5">
    <source>
        <dbReference type="EMBL" id="PCK25619.1"/>
    </source>
</evidence>
<keyword evidence="2 5" id="KW-0808">Transferase</keyword>
<dbReference type="RefSeq" id="WP_058037252.1">
    <property type="nucleotide sequence ID" value="NZ_NOVD01000015.1"/>
</dbReference>
<dbReference type="Pfam" id="PF05175">
    <property type="entry name" value="MTS"/>
    <property type="match status" value="1"/>
</dbReference>
<dbReference type="GO" id="GO:0032259">
    <property type="term" value="P:methylation"/>
    <property type="evidence" value="ECO:0007669"/>
    <property type="project" value="UniProtKB-KW"/>
</dbReference>
<proteinExistence type="predicted"/>
<dbReference type="InterPro" id="IPR029063">
    <property type="entry name" value="SAM-dependent_MTases_sf"/>
</dbReference>
<dbReference type="AlphaFoldDB" id="A0A2A5J8R4"/>
<protein>
    <submittedName>
        <fullName evidence="5">SAM-dependent methyltransferase</fullName>
    </submittedName>
</protein>
<dbReference type="InterPro" id="IPR007848">
    <property type="entry name" value="Small_mtfrase_dom"/>
</dbReference>
<evidence type="ECO:0000259" key="3">
    <source>
        <dbReference type="Pfam" id="PF05175"/>
    </source>
</evidence>
<dbReference type="Gene3D" id="3.40.50.150">
    <property type="entry name" value="Vaccinia Virus protein VP39"/>
    <property type="match status" value="2"/>
</dbReference>
<dbReference type="Pfam" id="PF26049">
    <property type="entry name" value="RLMG_N"/>
    <property type="match status" value="1"/>
</dbReference>
<evidence type="ECO:0000256" key="2">
    <source>
        <dbReference type="ARBA" id="ARBA00022679"/>
    </source>
</evidence>
<dbReference type="PANTHER" id="PTHR47816:SF5">
    <property type="entry name" value="RIBOSOMAL RNA LARGE SUBUNIT METHYLTRANSFERASE G"/>
    <property type="match status" value="1"/>
</dbReference>
<dbReference type="InterPro" id="IPR046977">
    <property type="entry name" value="RsmC/RlmG"/>
</dbReference>
<comment type="caution">
    <text evidence="5">The sequence shown here is derived from an EMBL/GenBank/DDBJ whole genome shotgun (WGS) entry which is preliminary data.</text>
</comment>
<gene>
    <name evidence="5" type="ORF">CHR55_20190</name>
</gene>
<feature type="domain" description="Methyltransferase small" evidence="3">
    <location>
        <begin position="201"/>
        <end position="373"/>
    </location>
</feature>
<evidence type="ECO:0000313" key="6">
    <source>
        <dbReference type="Proteomes" id="UP000230886"/>
    </source>
</evidence>
<dbReference type="InterPro" id="IPR058679">
    <property type="entry name" value="RlmG_N"/>
</dbReference>
<organism evidence="5 6">
    <name type="scientific">Rhodococcus qingshengii</name>
    <dbReference type="NCBI Taxonomy" id="334542"/>
    <lineage>
        <taxon>Bacteria</taxon>
        <taxon>Bacillati</taxon>
        <taxon>Actinomycetota</taxon>
        <taxon>Actinomycetes</taxon>
        <taxon>Mycobacteriales</taxon>
        <taxon>Nocardiaceae</taxon>
        <taxon>Rhodococcus</taxon>
        <taxon>Rhodococcus erythropolis group</taxon>
    </lineage>
</organism>
<evidence type="ECO:0000259" key="4">
    <source>
        <dbReference type="Pfam" id="PF26049"/>
    </source>
</evidence>
<accession>A0A2A5J8R4</accession>
<dbReference type="EMBL" id="NOVD01000015">
    <property type="protein sequence ID" value="PCK25619.1"/>
    <property type="molecule type" value="Genomic_DNA"/>
</dbReference>
<dbReference type="PANTHER" id="PTHR47816">
    <property type="entry name" value="RIBOSOMAL RNA SMALL SUBUNIT METHYLTRANSFERASE C"/>
    <property type="match status" value="1"/>
</dbReference>
<dbReference type="GO" id="GO:0008757">
    <property type="term" value="F:S-adenosylmethionine-dependent methyltransferase activity"/>
    <property type="evidence" value="ECO:0007669"/>
    <property type="project" value="InterPro"/>
</dbReference>
<evidence type="ECO:0000256" key="1">
    <source>
        <dbReference type="ARBA" id="ARBA00022603"/>
    </source>
</evidence>